<accession>A0ABZ3FN25</accession>
<dbReference type="Gene3D" id="3.30.9.10">
    <property type="entry name" value="D-Amino Acid Oxidase, subunit A, domain 2"/>
    <property type="match status" value="1"/>
</dbReference>
<sequence length="399" mass="44813">MSETTRTQVVIVGAGPAGLMISQMLANRGVDSVAIDIRTREEIENTHRAGILEAQAIKMMDAENVSDRYKTDGYEHDGTIIRVNGVSHRINFKELVGESVWLYPQTDVFIDLANARQKAQGDVRFGVSDVEVVDPYSDNPGVKFVDADGNAQEVRGDFLVGSDGSRSICRFLIPEEGRTQFFREYPFAWFGIMAEAPMSADELIYATNERGFALISQRTESIQRMYLQCNPSDDMYQWSEDQLWEEFQSRLEGSDGFQLKTGKIFERTLLPFRSFVQEPMQHGRIVLAGDAAHTVPPTGARGLNLALSDARALGERLAAAAKGNDVSKLDGYQEAALKRIWRAQNFSYWMTTMMHSLPDENPYDYKRRQGELEMVLGHKSGQTHLAEAYSGWPNEEDGL</sequence>
<dbReference type="PANTHER" id="PTHR43004:SF3">
    <property type="entry name" value="P-HYDROXYBENZOATE HYDROXYLASE"/>
    <property type="match status" value="1"/>
</dbReference>
<dbReference type="SUPFAM" id="SSF51905">
    <property type="entry name" value="FAD/NAD(P)-binding domain"/>
    <property type="match status" value="1"/>
</dbReference>
<reference evidence="4 5" key="1">
    <citation type="submission" date="2024-04" db="EMBL/GenBank/DDBJ databases">
        <title>Isolation of an actinomycete strain from pig manure.</title>
        <authorList>
            <person name="Gong T."/>
            <person name="Yu Z."/>
            <person name="An M."/>
            <person name="Wei C."/>
            <person name="Yang W."/>
            <person name="Liu L."/>
        </authorList>
    </citation>
    <scope>NUCLEOTIDE SEQUENCE [LARGE SCALE GENOMIC DNA]</scope>
    <source>
        <strain evidence="4 5">ZF39</strain>
    </source>
</reference>
<dbReference type="InterPro" id="IPR002938">
    <property type="entry name" value="FAD-bd"/>
</dbReference>
<dbReference type="PANTHER" id="PTHR43004">
    <property type="entry name" value="TRK SYSTEM POTASSIUM UPTAKE PROTEIN"/>
    <property type="match status" value="1"/>
</dbReference>
<evidence type="ECO:0000259" key="3">
    <source>
        <dbReference type="Pfam" id="PF01494"/>
    </source>
</evidence>
<keyword evidence="1" id="KW-0285">Flavoprotein</keyword>
<dbReference type="InterPro" id="IPR050641">
    <property type="entry name" value="RIFMO-like"/>
</dbReference>
<evidence type="ECO:0000313" key="5">
    <source>
        <dbReference type="Proteomes" id="UP001442841"/>
    </source>
</evidence>
<name>A0ABZ3FN25_9ACTN</name>
<dbReference type="Pfam" id="PF01494">
    <property type="entry name" value="FAD_binding_3"/>
    <property type="match status" value="1"/>
</dbReference>
<feature type="domain" description="FAD-binding" evidence="3">
    <location>
        <begin position="6"/>
        <end position="346"/>
    </location>
</feature>
<protein>
    <submittedName>
        <fullName evidence="4">4-hydroxybenzoate 3-monooxygenase</fullName>
    </submittedName>
</protein>
<organism evidence="4 5">
    <name type="scientific">Ammonicoccus fulvus</name>
    <dbReference type="NCBI Taxonomy" id="3138240"/>
    <lineage>
        <taxon>Bacteria</taxon>
        <taxon>Bacillati</taxon>
        <taxon>Actinomycetota</taxon>
        <taxon>Actinomycetes</taxon>
        <taxon>Propionibacteriales</taxon>
        <taxon>Propionibacteriaceae</taxon>
        <taxon>Ammonicoccus</taxon>
    </lineage>
</organism>
<dbReference type="Gene3D" id="3.50.50.60">
    <property type="entry name" value="FAD/NAD(P)-binding domain"/>
    <property type="match status" value="1"/>
</dbReference>
<dbReference type="EMBL" id="CP154795">
    <property type="protein sequence ID" value="XAN06575.1"/>
    <property type="molecule type" value="Genomic_DNA"/>
</dbReference>
<evidence type="ECO:0000313" key="4">
    <source>
        <dbReference type="EMBL" id="XAN06575.1"/>
    </source>
</evidence>
<dbReference type="Proteomes" id="UP001442841">
    <property type="component" value="Chromosome"/>
</dbReference>
<dbReference type="SUPFAM" id="SSF54373">
    <property type="entry name" value="FAD-linked reductases, C-terminal domain"/>
    <property type="match status" value="1"/>
</dbReference>
<evidence type="ECO:0000256" key="2">
    <source>
        <dbReference type="ARBA" id="ARBA00022827"/>
    </source>
</evidence>
<dbReference type="InterPro" id="IPR036188">
    <property type="entry name" value="FAD/NAD-bd_sf"/>
</dbReference>
<proteinExistence type="predicted"/>
<dbReference type="NCBIfam" id="NF006091">
    <property type="entry name" value="PRK08243.1"/>
    <property type="match status" value="1"/>
</dbReference>
<dbReference type="PRINTS" id="PR00420">
    <property type="entry name" value="RNGMNOXGNASE"/>
</dbReference>
<dbReference type="RefSeq" id="WP_425308003.1">
    <property type="nucleotide sequence ID" value="NZ_CP154795.1"/>
</dbReference>
<gene>
    <name evidence="4" type="ORF">AADG42_04380</name>
</gene>
<keyword evidence="2" id="KW-0274">FAD</keyword>
<keyword evidence="5" id="KW-1185">Reference proteome</keyword>
<evidence type="ECO:0000256" key="1">
    <source>
        <dbReference type="ARBA" id="ARBA00022630"/>
    </source>
</evidence>